<accession>A0A540NLT5</accession>
<reference evidence="1 2" key="1">
    <citation type="journal article" date="2019" name="G3 (Bethesda)">
        <title>Sequencing of a Wild Apple (Malus baccata) Genome Unravels the Differences Between Cultivated and Wild Apple Species Regarding Disease Resistance and Cold Tolerance.</title>
        <authorList>
            <person name="Chen X."/>
        </authorList>
    </citation>
    <scope>NUCLEOTIDE SEQUENCE [LARGE SCALE GENOMIC DNA]</scope>
    <source>
        <strain evidence="2">cv. Shandingzi</strain>
        <tissue evidence="1">Leaves</tissue>
    </source>
</reference>
<proteinExistence type="predicted"/>
<evidence type="ECO:0000313" key="1">
    <source>
        <dbReference type="EMBL" id="TQE11470.1"/>
    </source>
</evidence>
<sequence>MMNNYSSYLNFWICTAPMDLKFGYVVVHKMRNNFDEESMLSCTRENGVSNLTTSLTS</sequence>
<organism evidence="1 2">
    <name type="scientific">Malus baccata</name>
    <name type="common">Siberian crab apple</name>
    <name type="synonym">Pyrus baccata</name>
    <dbReference type="NCBI Taxonomy" id="106549"/>
    <lineage>
        <taxon>Eukaryota</taxon>
        <taxon>Viridiplantae</taxon>
        <taxon>Streptophyta</taxon>
        <taxon>Embryophyta</taxon>
        <taxon>Tracheophyta</taxon>
        <taxon>Spermatophyta</taxon>
        <taxon>Magnoliopsida</taxon>
        <taxon>eudicotyledons</taxon>
        <taxon>Gunneridae</taxon>
        <taxon>Pentapetalae</taxon>
        <taxon>rosids</taxon>
        <taxon>fabids</taxon>
        <taxon>Rosales</taxon>
        <taxon>Rosaceae</taxon>
        <taxon>Amygdaloideae</taxon>
        <taxon>Maleae</taxon>
        <taxon>Malus</taxon>
    </lineage>
</organism>
<name>A0A540NLT5_MALBA</name>
<keyword evidence="2" id="KW-1185">Reference proteome</keyword>
<dbReference type="AlphaFoldDB" id="A0A540NLT5"/>
<comment type="caution">
    <text evidence="1">The sequence shown here is derived from an EMBL/GenBank/DDBJ whole genome shotgun (WGS) entry which is preliminary data.</text>
</comment>
<protein>
    <submittedName>
        <fullName evidence="1">Uncharacterized protein</fullName>
    </submittedName>
</protein>
<gene>
    <name evidence="1" type="ORF">C1H46_002845</name>
</gene>
<evidence type="ECO:0000313" key="2">
    <source>
        <dbReference type="Proteomes" id="UP000315295"/>
    </source>
</evidence>
<dbReference type="Proteomes" id="UP000315295">
    <property type="component" value="Unassembled WGS sequence"/>
</dbReference>
<dbReference type="EMBL" id="VIEB01000029">
    <property type="protein sequence ID" value="TQE11470.1"/>
    <property type="molecule type" value="Genomic_DNA"/>
</dbReference>